<dbReference type="HAMAP" id="MF_00944">
    <property type="entry name" value="YchF_OLA1_ATPase"/>
    <property type="match status" value="1"/>
</dbReference>
<dbReference type="InterPro" id="IPR012675">
    <property type="entry name" value="Beta-grasp_dom_sf"/>
</dbReference>
<dbReference type="FunFam" id="1.10.150.300:FF:000001">
    <property type="entry name" value="Ribosome-binding ATPase YchF"/>
    <property type="match status" value="1"/>
</dbReference>
<evidence type="ECO:0000313" key="10">
    <source>
        <dbReference type="Proteomes" id="UP000198305"/>
    </source>
</evidence>
<dbReference type="Gene3D" id="3.40.50.300">
    <property type="entry name" value="P-loop containing nucleotide triphosphate hydrolases"/>
    <property type="match status" value="1"/>
</dbReference>
<evidence type="ECO:0000256" key="3">
    <source>
        <dbReference type="ARBA" id="ARBA00022741"/>
    </source>
</evidence>
<dbReference type="InterPro" id="IPR041706">
    <property type="entry name" value="YchF_N"/>
</dbReference>
<dbReference type="Gene3D" id="1.10.150.300">
    <property type="entry name" value="TGS-like domain"/>
    <property type="match status" value="1"/>
</dbReference>
<dbReference type="PROSITE" id="PS51710">
    <property type="entry name" value="G_OBG"/>
    <property type="match status" value="1"/>
</dbReference>
<dbReference type="Gene3D" id="3.10.20.30">
    <property type="match status" value="1"/>
</dbReference>
<dbReference type="GO" id="GO:0043023">
    <property type="term" value="F:ribosomal large subunit binding"/>
    <property type="evidence" value="ECO:0007669"/>
    <property type="project" value="UniProtKB-UniRule"/>
</dbReference>
<keyword evidence="10" id="KW-1185">Reference proteome</keyword>
<evidence type="ECO:0000256" key="6">
    <source>
        <dbReference type="HAMAP-Rule" id="MF_00944"/>
    </source>
</evidence>
<dbReference type="RefSeq" id="WP_089375904.1">
    <property type="nucleotide sequence ID" value="NZ_FZOA01000007.1"/>
</dbReference>
<accession>A0A239ACE8</accession>
<dbReference type="OrthoDB" id="9810373at2"/>
<dbReference type="PANTHER" id="PTHR23305:SF18">
    <property type="entry name" value="OBG-TYPE G DOMAIN-CONTAINING PROTEIN"/>
    <property type="match status" value="1"/>
</dbReference>
<keyword evidence="5" id="KW-0460">Magnesium</keyword>
<dbReference type="GO" id="GO:0005737">
    <property type="term" value="C:cytoplasm"/>
    <property type="evidence" value="ECO:0007669"/>
    <property type="project" value="TreeGrafter"/>
</dbReference>
<evidence type="ECO:0000259" key="8">
    <source>
        <dbReference type="PROSITE" id="PS51880"/>
    </source>
</evidence>
<dbReference type="CDD" id="cd04867">
    <property type="entry name" value="TGS_YchF_OLA1"/>
    <property type="match status" value="1"/>
</dbReference>
<reference evidence="10" key="1">
    <citation type="submission" date="2017-06" db="EMBL/GenBank/DDBJ databases">
        <authorList>
            <person name="Varghese N."/>
            <person name="Submissions S."/>
        </authorList>
    </citation>
    <scope>NUCLEOTIDE SEQUENCE [LARGE SCALE GENOMIC DNA]</scope>
    <source>
        <strain evidence="10">Ca-68</strain>
    </source>
</reference>
<dbReference type="PRINTS" id="PR00326">
    <property type="entry name" value="GTP1OBG"/>
</dbReference>
<dbReference type="AlphaFoldDB" id="A0A239ACE8"/>
<dbReference type="InterPro" id="IPR031167">
    <property type="entry name" value="G_OBG"/>
</dbReference>
<organism evidence="9 10">
    <name type="scientific">Methylobacillus rhizosphaerae</name>
    <dbReference type="NCBI Taxonomy" id="551994"/>
    <lineage>
        <taxon>Bacteria</taxon>
        <taxon>Pseudomonadati</taxon>
        <taxon>Pseudomonadota</taxon>
        <taxon>Betaproteobacteria</taxon>
        <taxon>Nitrosomonadales</taxon>
        <taxon>Methylophilaceae</taxon>
        <taxon>Methylobacillus</taxon>
    </lineage>
</organism>
<dbReference type="PANTHER" id="PTHR23305">
    <property type="entry name" value="OBG GTPASE FAMILY"/>
    <property type="match status" value="1"/>
</dbReference>
<gene>
    <name evidence="6" type="primary">ychF</name>
    <name evidence="9" type="ORF">SAMN05192560_1818</name>
</gene>
<comment type="function">
    <text evidence="6">ATPase that binds to both the 70S ribosome and the 50S ribosomal subunit in a nucleotide-independent manner.</text>
</comment>
<dbReference type="InterPro" id="IPR012676">
    <property type="entry name" value="TGS-like"/>
</dbReference>
<sequence length="361" mass="39243">MKCGIVGLPNVGKSTLFNAITRAGIEAANYPFCTIEPNVGIVEVPDQRLKPLIDIVNPQKIQPAIVEFVDIAGLVAGASKGEGLGNKFLANIRETDAIAHVVRCFDDGNIVHVAGKVDPLADVETINTELALADMETVEKTLQRESKKAKSGDKEAIALCAVLEKVQKHLDQGSPVRTLGLDEDQIKLIKPLCLITIKPVMYLANVDEGGFDNNPLLEKVIALGQQENAPVVAICAKIESEIADLEDEDKAMFLSELGLEEPGLDRVIRAAYDLLGLQTYFTAGVKEVRAWTVRKGATAPQAAGVIHTDFERGFIRAEVIAYAEYVQHKGEKGAQEAGKMRLEGKDYIVQDGDVMHFRFNV</sequence>
<keyword evidence="2" id="KW-0479">Metal-binding</keyword>
<comment type="cofactor">
    <cofactor evidence="1">
        <name>Mg(2+)</name>
        <dbReference type="ChEBI" id="CHEBI:18420"/>
    </cofactor>
</comment>
<evidence type="ECO:0000256" key="5">
    <source>
        <dbReference type="ARBA" id="ARBA00022842"/>
    </source>
</evidence>
<dbReference type="CDD" id="cd01900">
    <property type="entry name" value="YchF"/>
    <property type="match status" value="1"/>
</dbReference>
<dbReference type="InterPro" id="IPR006073">
    <property type="entry name" value="GTP-bd"/>
</dbReference>
<feature type="binding site" evidence="6">
    <location>
        <begin position="10"/>
        <end position="15"/>
    </location>
    <ligand>
        <name>ATP</name>
        <dbReference type="ChEBI" id="CHEBI:30616"/>
    </ligand>
</feature>
<keyword evidence="3 6" id="KW-0547">Nucleotide-binding</keyword>
<dbReference type="GO" id="GO:0046872">
    <property type="term" value="F:metal ion binding"/>
    <property type="evidence" value="ECO:0007669"/>
    <property type="project" value="UniProtKB-KW"/>
</dbReference>
<evidence type="ECO:0000313" key="9">
    <source>
        <dbReference type="EMBL" id="SNR93295.1"/>
    </source>
</evidence>
<name>A0A239ACE8_9PROT</name>
<dbReference type="FunFam" id="3.10.20.30:FF:000001">
    <property type="entry name" value="Ribosome-binding ATPase YchF"/>
    <property type="match status" value="1"/>
</dbReference>
<evidence type="ECO:0000256" key="1">
    <source>
        <dbReference type="ARBA" id="ARBA00001946"/>
    </source>
</evidence>
<dbReference type="GO" id="GO:0016887">
    <property type="term" value="F:ATP hydrolysis activity"/>
    <property type="evidence" value="ECO:0007669"/>
    <property type="project" value="UniProtKB-UniRule"/>
</dbReference>
<dbReference type="Pfam" id="PF01926">
    <property type="entry name" value="MMR_HSR1"/>
    <property type="match status" value="1"/>
</dbReference>
<dbReference type="SUPFAM" id="SSF81271">
    <property type="entry name" value="TGS-like"/>
    <property type="match status" value="1"/>
</dbReference>
<protein>
    <recommendedName>
        <fullName evidence="6">Ribosome-binding ATPase YchF</fullName>
    </recommendedName>
</protein>
<keyword evidence="4 6" id="KW-0067">ATP-binding</keyword>
<dbReference type="GO" id="GO:0005525">
    <property type="term" value="F:GTP binding"/>
    <property type="evidence" value="ECO:0007669"/>
    <property type="project" value="InterPro"/>
</dbReference>
<evidence type="ECO:0000256" key="4">
    <source>
        <dbReference type="ARBA" id="ARBA00022840"/>
    </source>
</evidence>
<dbReference type="PROSITE" id="PS51880">
    <property type="entry name" value="TGS"/>
    <property type="match status" value="1"/>
</dbReference>
<dbReference type="InterPro" id="IPR004396">
    <property type="entry name" value="ATPase_YchF/OLA1"/>
</dbReference>
<proteinExistence type="inferred from homology"/>
<evidence type="ECO:0000259" key="7">
    <source>
        <dbReference type="PROSITE" id="PS51710"/>
    </source>
</evidence>
<dbReference type="InterPro" id="IPR004095">
    <property type="entry name" value="TGS"/>
</dbReference>
<evidence type="ECO:0000256" key="2">
    <source>
        <dbReference type="ARBA" id="ARBA00022723"/>
    </source>
</evidence>
<dbReference type="PIRSF" id="PIRSF006641">
    <property type="entry name" value="CHP00092"/>
    <property type="match status" value="1"/>
</dbReference>
<dbReference type="SUPFAM" id="SSF52540">
    <property type="entry name" value="P-loop containing nucleoside triphosphate hydrolases"/>
    <property type="match status" value="1"/>
</dbReference>
<dbReference type="Proteomes" id="UP000198305">
    <property type="component" value="Unassembled WGS sequence"/>
</dbReference>
<dbReference type="EMBL" id="FZOA01000007">
    <property type="protein sequence ID" value="SNR93295.1"/>
    <property type="molecule type" value="Genomic_DNA"/>
</dbReference>
<feature type="domain" description="TGS" evidence="8">
    <location>
        <begin position="276"/>
        <end position="359"/>
    </location>
</feature>
<dbReference type="InterPro" id="IPR027417">
    <property type="entry name" value="P-loop_NTPase"/>
</dbReference>
<dbReference type="NCBIfam" id="TIGR00092">
    <property type="entry name" value="redox-regulated ATPase YchF"/>
    <property type="match status" value="1"/>
</dbReference>
<dbReference type="InterPro" id="IPR013029">
    <property type="entry name" value="YchF_C"/>
</dbReference>
<dbReference type="GO" id="GO:0005524">
    <property type="term" value="F:ATP binding"/>
    <property type="evidence" value="ECO:0007669"/>
    <property type="project" value="UniProtKB-UniRule"/>
</dbReference>
<dbReference type="Pfam" id="PF06071">
    <property type="entry name" value="YchF-GTPase_C"/>
    <property type="match status" value="1"/>
</dbReference>
<dbReference type="InterPro" id="IPR023192">
    <property type="entry name" value="TGS-like_dom_sf"/>
</dbReference>
<feature type="domain" description="OBG-type G" evidence="7">
    <location>
        <begin position="1"/>
        <end position="254"/>
    </location>
</feature>
<comment type="similarity">
    <text evidence="6">Belongs to the TRAFAC class OBG-HflX-like GTPase superfamily. OBG GTPase family. YchF/OLA1 subfamily.</text>
</comment>